<keyword evidence="2" id="KW-1185">Reference proteome</keyword>
<evidence type="ECO:0000313" key="1">
    <source>
        <dbReference type="EMBL" id="KAK7439551.1"/>
    </source>
</evidence>
<sequence>MITLSMYGKKELAKFRPGLFKLVHCDDSTIGGWTSSLYEKLLQDREEFLKYWDGSITKQKLKVSRKRLEAVMANFFYYLKWAKDPDPRRTLFVENVWKGVDWDEILRQDLEFARRERGLDNSPLKK</sequence>
<proteinExistence type="predicted"/>
<accession>A0ABR1IS27</accession>
<name>A0ABR1IS27_9AGAR</name>
<gene>
    <name evidence="1" type="ORF">VKT23_017479</name>
</gene>
<dbReference type="EMBL" id="JBANRG010000072">
    <property type="protein sequence ID" value="KAK7439551.1"/>
    <property type="molecule type" value="Genomic_DNA"/>
</dbReference>
<evidence type="ECO:0000313" key="2">
    <source>
        <dbReference type="Proteomes" id="UP001498398"/>
    </source>
</evidence>
<protein>
    <submittedName>
        <fullName evidence="1">Uncharacterized protein</fullName>
    </submittedName>
</protein>
<reference evidence="1 2" key="1">
    <citation type="submission" date="2024-01" db="EMBL/GenBank/DDBJ databases">
        <title>A draft genome for the cacao thread blight pathogen Marasmiellus scandens.</title>
        <authorList>
            <person name="Baruah I.K."/>
            <person name="Leung J."/>
            <person name="Bukari Y."/>
            <person name="Amoako-Attah I."/>
            <person name="Meinhardt L.W."/>
            <person name="Bailey B.A."/>
            <person name="Cohen S.P."/>
        </authorList>
    </citation>
    <scope>NUCLEOTIDE SEQUENCE [LARGE SCALE GENOMIC DNA]</scope>
    <source>
        <strain evidence="1 2">GH-19</strain>
    </source>
</reference>
<organism evidence="1 2">
    <name type="scientific">Marasmiellus scandens</name>
    <dbReference type="NCBI Taxonomy" id="2682957"/>
    <lineage>
        <taxon>Eukaryota</taxon>
        <taxon>Fungi</taxon>
        <taxon>Dikarya</taxon>
        <taxon>Basidiomycota</taxon>
        <taxon>Agaricomycotina</taxon>
        <taxon>Agaricomycetes</taxon>
        <taxon>Agaricomycetidae</taxon>
        <taxon>Agaricales</taxon>
        <taxon>Marasmiineae</taxon>
        <taxon>Omphalotaceae</taxon>
        <taxon>Marasmiellus</taxon>
    </lineage>
</organism>
<dbReference type="Proteomes" id="UP001498398">
    <property type="component" value="Unassembled WGS sequence"/>
</dbReference>
<comment type="caution">
    <text evidence="1">The sequence shown here is derived from an EMBL/GenBank/DDBJ whole genome shotgun (WGS) entry which is preliminary data.</text>
</comment>